<name>A0ABP7YTK6_9SPHI</name>
<reference evidence="4" key="1">
    <citation type="journal article" date="2019" name="Int. J. Syst. Evol. Microbiol.">
        <title>The Global Catalogue of Microorganisms (GCM) 10K type strain sequencing project: providing services to taxonomists for standard genome sequencing and annotation.</title>
        <authorList>
            <consortium name="The Broad Institute Genomics Platform"/>
            <consortium name="The Broad Institute Genome Sequencing Center for Infectious Disease"/>
            <person name="Wu L."/>
            <person name="Ma J."/>
        </authorList>
    </citation>
    <scope>NUCLEOTIDE SEQUENCE [LARGE SCALE GENOMIC DNA]</scope>
    <source>
        <strain evidence="4">JCM 16704</strain>
    </source>
</reference>
<keyword evidence="4" id="KW-1185">Reference proteome</keyword>
<evidence type="ECO:0000313" key="3">
    <source>
        <dbReference type="EMBL" id="GAA4141130.1"/>
    </source>
</evidence>
<feature type="domain" description="Beta-lactamase-related" evidence="2">
    <location>
        <begin position="41"/>
        <end position="337"/>
    </location>
</feature>
<dbReference type="EMBL" id="BAAAZI010000008">
    <property type="protein sequence ID" value="GAA4141130.1"/>
    <property type="molecule type" value="Genomic_DNA"/>
</dbReference>
<dbReference type="RefSeq" id="WP_344674651.1">
    <property type="nucleotide sequence ID" value="NZ_BAAAZI010000008.1"/>
</dbReference>
<evidence type="ECO:0000259" key="2">
    <source>
        <dbReference type="Pfam" id="PF00144"/>
    </source>
</evidence>
<sequence>MYKLNLILFSCFLFWFSSTKGQDLSSTLQGILEKNYPDKTGPGAVIYVLEGQKVSSASTGLASLKSKENIDIHMPFRMASVSKQFTAFAIYQLANNQKLNLNQRIDYYFPTLNSNVGAITIKQLLNHCSGIADYENLMGDKWTVQLTDADVLKIIEPVTETYFPIGSKFRYSNTAYCLLALIIEKVSNQSYPSYMQRHVFQYLGMKNSLIMSKERVPNPRAYGYHPDKGKFIFADQSLTSGTMGDGGVYTTASDYAIWLGHLSKLLSNPIGQDFYFWNANRFPINLNVSYSFGWFIGKDKAGEDILFHSGESTGFHNIVVFYPIKGKSVSMFSNRDDLLIAGVFDEVMEALDIEIEGLENEKLFHWLGKVYANKL</sequence>
<dbReference type="SUPFAM" id="SSF56601">
    <property type="entry name" value="beta-lactamase/transpeptidase-like"/>
    <property type="match status" value="1"/>
</dbReference>
<gene>
    <name evidence="3" type="ORF">GCM10022216_20850</name>
</gene>
<evidence type="ECO:0000256" key="1">
    <source>
        <dbReference type="SAM" id="SignalP"/>
    </source>
</evidence>
<dbReference type="Pfam" id="PF00144">
    <property type="entry name" value="Beta-lactamase"/>
    <property type="match status" value="1"/>
</dbReference>
<dbReference type="Gene3D" id="3.40.710.10">
    <property type="entry name" value="DD-peptidase/beta-lactamase superfamily"/>
    <property type="match status" value="1"/>
</dbReference>
<proteinExistence type="predicted"/>
<protein>
    <submittedName>
        <fullName evidence="3">Serine hydrolase domain-containing protein</fullName>
    </submittedName>
</protein>
<feature type="signal peptide" evidence="1">
    <location>
        <begin position="1"/>
        <end position="21"/>
    </location>
</feature>
<organism evidence="3 4">
    <name type="scientific">Sphingobacterium kyonggiense</name>
    <dbReference type="NCBI Taxonomy" id="714075"/>
    <lineage>
        <taxon>Bacteria</taxon>
        <taxon>Pseudomonadati</taxon>
        <taxon>Bacteroidota</taxon>
        <taxon>Sphingobacteriia</taxon>
        <taxon>Sphingobacteriales</taxon>
        <taxon>Sphingobacteriaceae</taxon>
        <taxon>Sphingobacterium</taxon>
    </lineage>
</organism>
<keyword evidence="1" id="KW-0732">Signal</keyword>
<dbReference type="GO" id="GO:0016787">
    <property type="term" value="F:hydrolase activity"/>
    <property type="evidence" value="ECO:0007669"/>
    <property type="project" value="UniProtKB-KW"/>
</dbReference>
<accession>A0ABP7YTK6</accession>
<dbReference type="PANTHER" id="PTHR46825">
    <property type="entry name" value="D-ALANYL-D-ALANINE-CARBOXYPEPTIDASE/ENDOPEPTIDASE AMPH"/>
    <property type="match status" value="1"/>
</dbReference>
<feature type="chain" id="PRO_5046534726" evidence="1">
    <location>
        <begin position="22"/>
        <end position="375"/>
    </location>
</feature>
<dbReference type="Proteomes" id="UP001500101">
    <property type="component" value="Unassembled WGS sequence"/>
</dbReference>
<dbReference type="InterPro" id="IPR012338">
    <property type="entry name" value="Beta-lactam/transpept-like"/>
</dbReference>
<keyword evidence="3" id="KW-0378">Hydrolase</keyword>
<evidence type="ECO:0000313" key="4">
    <source>
        <dbReference type="Proteomes" id="UP001500101"/>
    </source>
</evidence>
<dbReference type="InterPro" id="IPR001466">
    <property type="entry name" value="Beta-lactam-related"/>
</dbReference>
<comment type="caution">
    <text evidence="3">The sequence shown here is derived from an EMBL/GenBank/DDBJ whole genome shotgun (WGS) entry which is preliminary data.</text>
</comment>
<dbReference type="PANTHER" id="PTHR46825:SF9">
    <property type="entry name" value="BETA-LACTAMASE-RELATED DOMAIN-CONTAINING PROTEIN"/>
    <property type="match status" value="1"/>
</dbReference>
<dbReference type="InterPro" id="IPR050491">
    <property type="entry name" value="AmpC-like"/>
</dbReference>